<dbReference type="OrthoDB" id="441660at2759"/>
<evidence type="ECO:0000313" key="5">
    <source>
        <dbReference type="Proteomes" id="UP000664169"/>
    </source>
</evidence>
<keyword evidence="2" id="KW-0812">Transmembrane</keyword>
<dbReference type="SMART" id="SM00603">
    <property type="entry name" value="LCCL"/>
    <property type="match status" value="1"/>
</dbReference>
<keyword evidence="5" id="KW-1185">Reference proteome</keyword>
<evidence type="ECO:0000259" key="3">
    <source>
        <dbReference type="PROSITE" id="PS50820"/>
    </source>
</evidence>
<dbReference type="InterPro" id="IPR004043">
    <property type="entry name" value="LCCL"/>
</dbReference>
<reference evidence="4" key="1">
    <citation type="submission" date="2021-03" db="EMBL/GenBank/DDBJ databases">
        <authorList>
            <person name="Tagirdzhanova G."/>
        </authorList>
    </citation>
    <scope>NUCLEOTIDE SEQUENCE</scope>
</reference>
<dbReference type="Proteomes" id="UP000664169">
    <property type="component" value="Unassembled WGS sequence"/>
</dbReference>
<evidence type="ECO:0000313" key="4">
    <source>
        <dbReference type="EMBL" id="CAF9907844.1"/>
    </source>
</evidence>
<sequence>MTSSAEAYHDDEESGIPEPSLAESSDLHIRSRASSQGEGPQDFPVWMRESLSWWSKLPLPIRRVIRAVSRTFAFLDHWTRGPKEAQRQEINPLFPLVQEAPLWLVEKFLPRRIHKVLGLLFLYFAWAITFVVIIQHSATSGDIEGYGTPNSIWCGENFWRRGNECGLNGASCRPFADTTFTFRCPGNCKSVHVLEPYPVGDQEIIYKTLVVGGSNDSSSKPIYRADSFICQAAIHAGIVSDTHGGCGVALLTGSQSHFPASSSNSIQSIEFDAEFPKSYTFLTDLSSDCGVVDNRWLLLGVTVSFTVILSLFVSSPAVFFFSIFTMVFYHVGFVSDPPNIINYSDLFSDMIGKFLPACFIAFVFYRYCIRRTLQDLTAQVEKSVLWLGSCWVGALDNYTFSHIPIQRLTPRDLTSQPGAILALIIIVVIILFIAIGQAYHLRLEHRLRSYICLYAGMVALLLVGVALPTLNLRIHHYVLAMLLLPGTAMQTRPSLIYQGLLIGLFINGIARWGFDPVLQTSFALFGGRAEQALKPNVTALAFPGIANISFSWSWPPEGYDGLSVLMNDVETFRWYIGEGNNSFTSYAKESVHDTFFRFAYMKGSSTAEYTRTGVWWKNGSWSGVPTDD</sequence>
<dbReference type="PANTHER" id="PTHR31331">
    <property type="entry name" value="LCCL DOMAIN PROTEIN (AFU_ORTHOLOGUE AFUA_5G08630)"/>
    <property type="match status" value="1"/>
</dbReference>
<gene>
    <name evidence="4" type="ORF">GOMPHAMPRED_006001</name>
</gene>
<accession>A0A8H3EMA8</accession>
<dbReference type="SUPFAM" id="SSF69848">
    <property type="entry name" value="LCCL domain"/>
    <property type="match status" value="1"/>
</dbReference>
<feature type="transmembrane region" description="Helical" evidence="2">
    <location>
        <begin position="116"/>
        <end position="134"/>
    </location>
</feature>
<organism evidence="4 5">
    <name type="scientific">Gomphillus americanus</name>
    <dbReference type="NCBI Taxonomy" id="1940652"/>
    <lineage>
        <taxon>Eukaryota</taxon>
        <taxon>Fungi</taxon>
        <taxon>Dikarya</taxon>
        <taxon>Ascomycota</taxon>
        <taxon>Pezizomycotina</taxon>
        <taxon>Lecanoromycetes</taxon>
        <taxon>OSLEUM clade</taxon>
        <taxon>Ostropomycetidae</taxon>
        <taxon>Ostropales</taxon>
        <taxon>Graphidaceae</taxon>
        <taxon>Gomphilloideae</taxon>
        <taxon>Gomphillus</taxon>
    </lineage>
</organism>
<feature type="transmembrane region" description="Helical" evidence="2">
    <location>
        <begin position="296"/>
        <end position="329"/>
    </location>
</feature>
<feature type="domain" description="LCCL" evidence="3">
    <location>
        <begin position="211"/>
        <end position="269"/>
    </location>
</feature>
<dbReference type="AlphaFoldDB" id="A0A8H3EMA8"/>
<evidence type="ECO:0000256" key="2">
    <source>
        <dbReference type="SAM" id="Phobius"/>
    </source>
</evidence>
<dbReference type="EMBL" id="CAJPDQ010000004">
    <property type="protein sequence ID" value="CAF9907844.1"/>
    <property type="molecule type" value="Genomic_DNA"/>
</dbReference>
<dbReference type="InterPro" id="IPR036609">
    <property type="entry name" value="LCCL_sf"/>
</dbReference>
<proteinExistence type="predicted"/>
<dbReference type="InterPro" id="IPR051957">
    <property type="entry name" value="CRISP-LCCL_domain"/>
</dbReference>
<feature type="transmembrane region" description="Helical" evidence="2">
    <location>
        <begin position="451"/>
        <end position="474"/>
    </location>
</feature>
<dbReference type="Gene3D" id="2.170.130.20">
    <property type="entry name" value="LCCL-like domain"/>
    <property type="match status" value="1"/>
</dbReference>
<feature type="transmembrane region" description="Helical" evidence="2">
    <location>
        <begin position="418"/>
        <end position="439"/>
    </location>
</feature>
<feature type="transmembrane region" description="Helical" evidence="2">
    <location>
        <begin position="350"/>
        <end position="367"/>
    </location>
</feature>
<comment type="caution">
    <text evidence="4">The sequence shown here is derived from an EMBL/GenBank/DDBJ whole genome shotgun (WGS) entry which is preliminary data.</text>
</comment>
<dbReference type="PROSITE" id="PS50820">
    <property type="entry name" value="LCCL"/>
    <property type="match status" value="1"/>
</dbReference>
<name>A0A8H3EMA8_9LECA</name>
<keyword evidence="2" id="KW-1133">Transmembrane helix</keyword>
<feature type="region of interest" description="Disordered" evidence="1">
    <location>
        <begin position="1"/>
        <end position="24"/>
    </location>
</feature>
<evidence type="ECO:0000256" key="1">
    <source>
        <dbReference type="SAM" id="MobiDB-lite"/>
    </source>
</evidence>
<dbReference type="Pfam" id="PF03815">
    <property type="entry name" value="LCCL"/>
    <property type="match status" value="1"/>
</dbReference>
<keyword evidence="2" id="KW-0472">Membrane</keyword>
<feature type="transmembrane region" description="Helical" evidence="2">
    <location>
        <begin position="494"/>
        <end position="514"/>
    </location>
</feature>
<protein>
    <recommendedName>
        <fullName evidence="3">LCCL domain-containing protein</fullName>
    </recommendedName>
</protein>
<dbReference type="PANTHER" id="PTHR31331:SF8">
    <property type="entry name" value="LCCL DOMAIN PROTEIN (AFU_ORTHOLOGUE AFUA_5G02970)"/>
    <property type="match status" value="1"/>
</dbReference>